<protein>
    <submittedName>
        <fullName evidence="1">Uncharacterized protein</fullName>
    </submittedName>
</protein>
<dbReference type="Proteomes" id="UP000191448">
    <property type="component" value="Unassembled WGS sequence"/>
</dbReference>
<evidence type="ECO:0000313" key="1">
    <source>
        <dbReference type="EMBL" id="OPX47886.1"/>
    </source>
</evidence>
<dbReference type="AlphaFoldDB" id="A0A1V4SWF0"/>
<dbReference type="EMBL" id="LTAY01000037">
    <property type="protein sequence ID" value="OPX47886.1"/>
    <property type="molecule type" value="Genomic_DNA"/>
</dbReference>
<accession>A0A1V4SWF0</accession>
<gene>
    <name evidence="1" type="ORF">CLTHE_14570</name>
</gene>
<proteinExistence type="predicted"/>
<reference evidence="1 2" key="1">
    <citation type="submission" date="2016-02" db="EMBL/GenBank/DDBJ databases">
        <title>Genome sequence of Clostridium thermobutyricum DSM 4928.</title>
        <authorList>
            <person name="Poehlein A."/>
            <person name="Daniel R."/>
        </authorList>
    </citation>
    <scope>NUCLEOTIDE SEQUENCE [LARGE SCALE GENOMIC DNA]</scope>
    <source>
        <strain evidence="1 2">DSM 4928</strain>
    </source>
</reference>
<organism evidence="1 2">
    <name type="scientific">Clostridium thermobutyricum DSM 4928</name>
    <dbReference type="NCBI Taxonomy" id="1121339"/>
    <lineage>
        <taxon>Bacteria</taxon>
        <taxon>Bacillati</taxon>
        <taxon>Bacillota</taxon>
        <taxon>Clostridia</taxon>
        <taxon>Eubacteriales</taxon>
        <taxon>Clostridiaceae</taxon>
        <taxon>Clostridium</taxon>
    </lineage>
</organism>
<name>A0A1V4SWF0_9CLOT</name>
<sequence length="111" mass="13135">MYKKILCLISMFLLIVQCIIINYPIKKEKKNVAVLSKYENIYNDFYYLKSLEAVNVLEIKNENGVKGLIEVKGNAEKIKEVLNKLRNYKIIKYKVEKEEKNFSILLDIKKE</sequence>
<comment type="caution">
    <text evidence="1">The sequence shown here is derived from an EMBL/GenBank/DDBJ whole genome shotgun (WGS) entry which is preliminary data.</text>
</comment>
<evidence type="ECO:0000313" key="2">
    <source>
        <dbReference type="Proteomes" id="UP000191448"/>
    </source>
</evidence>
<dbReference type="RefSeq" id="WP_080022662.1">
    <property type="nucleotide sequence ID" value="NZ_LTAY01000037.1"/>
</dbReference>